<feature type="transmembrane region" description="Helical" evidence="1">
    <location>
        <begin position="23"/>
        <end position="44"/>
    </location>
</feature>
<keyword evidence="1" id="KW-0812">Transmembrane</keyword>
<dbReference type="EMBL" id="VSSQ01013455">
    <property type="protein sequence ID" value="MPM51529.1"/>
    <property type="molecule type" value="Genomic_DNA"/>
</dbReference>
<sequence length="69" mass="7515">MTVARAAPSIPIFGMPNKPNINMGSSIMFMIAPIPCVIIVNMVFPVDCSRRSNVTCPKIPIEAMVHTDK</sequence>
<organism evidence="2">
    <name type="scientific">bioreactor metagenome</name>
    <dbReference type="NCBI Taxonomy" id="1076179"/>
    <lineage>
        <taxon>unclassified sequences</taxon>
        <taxon>metagenomes</taxon>
        <taxon>ecological metagenomes</taxon>
    </lineage>
</organism>
<reference evidence="2" key="1">
    <citation type="submission" date="2019-08" db="EMBL/GenBank/DDBJ databases">
        <authorList>
            <person name="Kucharzyk K."/>
            <person name="Murdoch R.W."/>
            <person name="Higgins S."/>
            <person name="Loffler F."/>
        </authorList>
    </citation>
    <scope>NUCLEOTIDE SEQUENCE</scope>
</reference>
<keyword evidence="1" id="KW-1133">Transmembrane helix</keyword>
<gene>
    <name evidence="2" type="ORF">SDC9_98278</name>
</gene>
<protein>
    <submittedName>
        <fullName evidence="2">Uncharacterized protein</fullName>
    </submittedName>
</protein>
<evidence type="ECO:0000313" key="2">
    <source>
        <dbReference type="EMBL" id="MPM51529.1"/>
    </source>
</evidence>
<keyword evidence="1" id="KW-0472">Membrane</keyword>
<accession>A0A645AEC1</accession>
<comment type="caution">
    <text evidence="2">The sequence shown here is derived from an EMBL/GenBank/DDBJ whole genome shotgun (WGS) entry which is preliminary data.</text>
</comment>
<evidence type="ECO:0000256" key="1">
    <source>
        <dbReference type="SAM" id="Phobius"/>
    </source>
</evidence>
<dbReference type="AlphaFoldDB" id="A0A645AEC1"/>
<proteinExistence type="predicted"/>
<name>A0A645AEC1_9ZZZZ</name>